<feature type="transmembrane region" description="Helical" evidence="6">
    <location>
        <begin position="38"/>
        <end position="59"/>
    </location>
</feature>
<evidence type="ECO:0000256" key="5">
    <source>
        <dbReference type="ARBA" id="ARBA00023136"/>
    </source>
</evidence>
<dbReference type="GeneID" id="300655844"/>
<dbReference type="PANTHER" id="PTHR36506">
    <property type="entry name" value="PREFLAGELLIN PEPTIDASE"/>
    <property type="match status" value="1"/>
</dbReference>
<dbReference type="EMBL" id="WXYQ01000004">
    <property type="protein sequence ID" value="NBG94932.1"/>
    <property type="molecule type" value="Genomic_DNA"/>
</dbReference>
<evidence type="ECO:0000313" key="8">
    <source>
        <dbReference type="EMBL" id="NBG94932.1"/>
    </source>
</evidence>
<protein>
    <submittedName>
        <fullName evidence="8">Peptidase</fullName>
    </submittedName>
</protein>
<comment type="subcellular location">
    <subcellularLocation>
        <location evidence="1">Cell membrane</location>
        <topology evidence="1">Multi-pass membrane protein</topology>
    </subcellularLocation>
</comment>
<feature type="domain" description="Prepilin type IV endopeptidase peptidase" evidence="7">
    <location>
        <begin position="20"/>
        <end position="122"/>
    </location>
</feature>
<keyword evidence="9" id="KW-1185">Reference proteome</keyword>
<dbReference type="InterPro" id="IPR000045">
    <property type="entry name" value="Prepilin_IV_endopep_pep"/>
</dbReference>
<proteinExistence type="predicted"/>
<feature type="transmembrane region" description="Helical" evidence="6">
    <location>
        <begin position="152"/>
        <end position="173"/>
    </location>
</feature>
<dbReference type="InterPro" id="IPR052218">
    <property type="entry name" value="Preflagellin_Peptidase"/>
</dbReference>
<feature type="transmembrane region" description="Helical" evidence="6">
    <location>
        <begin position="107"/>
        <end position="128"/>
    </location>
</feature>
<reference evidence="8 9" key="1">
    <citation type="journal article" date="2016" name="Int. J. Syst. Evol. Microbiol.">
        <title>Pyruvatibacter mobilis gen. nov., sp. nov., a marine bacterium from the culture broth of Picochlorum sp. 122.</title>
        <authorList>
            <person name="Wang G."/>
            <person name="Tang M."/>
            <person name="Wu H."/>
            <person name="Dai S."/>
            <person name="Li T."/>
            <person name="Chen C."/>
            <person name="He H."/>
            <person name="Fan J."/>
            <person name="Xiang W."/>
            <person name="Li X."/>
        </authorList>
    </citation>
    <scope>NUCLEOTIDE SEQUENCE [LARGE SCALE GENOMIC DNA]</scope>
    <source>
        <strain evidence="8 9">GYP-11</strain>
    </source>
</reference>
<evidence type="ECO:0000256" key="3">
    <source>
        <dbReference type="ARBA" id="ARBA00022692"/>
    </source>
</evidence>
<dbReference type="RefSeq" id="WP_160586983.1">
    <property type="nucleotide sequence ID" value="NZ_BMHN01000001.1"/>
</dbReference>
<organism evidence="8 9">
    <name type="scientific">Pyruvatibacter mobilis</name>
    <dbReference type="NCBI Taxonomy" id="1712261"/>
    <lineage>
        <taxon>Bacteria</taxon>
        <taxon>Pseudomonadati</taxon>
        <taxon>Pseudomonadota</taxon>
        <taxon>Alphaproteobacteria</taxon>
        <taxon>Hyphomicrobiales</taxon>
        <taxon>Parvibaculaceae</taxon>
        <taxon>Pyruvatibacter</taxon>
    </lineage>
</organism>
<evidence type="ECO:0000259" key="7">
    <source>
        <dbReference type="Pfam" id="PF01478"/>
    </source>
</evidence>
<comment type="caution">
    <text evidence="8">The sequence shown here is derived from an EMBL/GenBank/DDBJ whole genome shotgun (WGS) entry which is preliminary data.</text>
</comment>
<evidence type="ECO:0000256" key="1">
    <source>
        <dbReference type="ARBA" id="ARBA00004651"/>
    </source>
</evidence>
<gene>
    <name evidence="8" type="ORF">GTQ45_04220</name>
</gene>
<dbReference type="PANTHER" id="PTHR36506:SF1">
    <property type="entry name" value="PREFLAGELLIN PEPTIDASE"/>
    <property type="match status" value="1"/>
</dbReference>
<dbReference type="GO" id="GO:0005886">
    <property type="term" value="C:plasma membrane"/>
    <property type="evidence" value="ECO:0007669"/>
    <property type="project" value="UniProtKB-SubCell"/>
</dbReference>
<evidence type="ECO:0000256" key="2">
    <source>
        <dbReference type="ARBA" id="ARBA00022475"/>
    </source>
</evidence>
<evidence type="ECO:0000256" key="4">
    <source>
        <dbReference type="ARBA" id="ARBA00022989"/>
    </source>
</evidence>
<keyword evidence="5 6" id="KW-0472">Membrane</keyword>
<feature type="transmembrane region" description="Helical" evidence="6">
    <location>
        <begin position="65"/>
        <end position="87"/>
    </location>
</feature>
<sequence length="174" mass="18168">MPVLAELPDYSPLQWAVISLFPAAMLASALWDAAAMRIPNWLTGGLALAFPIAAAGTALPLETVGWHLLTGLGALAVVMALFATGWIGGGDAKLFAATALWLGHEGILAYTLVTTMLGGGLTLLLISFRGMPLPQALIGQEWILRLHDPREGVPYGLALAAGGLLVFAQSLWLG</sequence>
<dbReference type="Proteomes" id="UP000470384">
    <property type="component" value="Unassembled WGS sequence"/>
</dbReference>
<keyword evidence="4 6" id="KW-1133">Transmembrane helix</keyword>
<evidence type="ECO:0000313" key="9">
    <source>
        <dbReference type="Proteomes" id="UP000470384"/>
    </source>
</evidence>
<name>A0A845Q8I9_9HYPH</name>
<feature type="transmembrane region" description="Helical" evidence="6">
    <location>
        <begin position="12"/>
        <end position="31"/>
    </location>
</feature>
<accession>A0A845Q8I9</accession>
<dbReference type="Gene3D" id="1.20.120.1220">
    <property type="match status" value="1"/>
</dbReference>
<keyword evidence="2" id="KW-1003">Cell membrane</keyword>
<dbReference type="OrthoDB" id="5329005at2"/>
<dbReference type="Pfam" id="PF01478">
    <property type="entry name" value="Peptidase_A24"/>
    <property type="match status" value="1"/>
</dbReference>
<dbReference type="AlphaFoldDB" id="A0A845Q8I9"/>
<keyword evidence="3 6" id="KW-0812">Transmembrane</keyword>
<evidence type="ECO:0000256" key="6">
    <source>
        <dbReference type="SAM" id="Phobius"/>
    </source>
</evidence>
<dbReference type="GO" id="GO:0004190">
    <property type="term" value="F:aspartic-type endopeptidase activity"/>
    <property type="evidence" value="ECO:0007669"/>
    <property type="project" value="InterPro"/>
</dbReference>